<keyword evidence="1" id="KW-0479">Metal-binding</keyword>
<dbReference type="GO" id="GO:0008270">
    <property type="term" value="F:zinc ion binding"/>
    <property type="evidence" value="ECO:0007669"/>
    <property type="project" value="UniProtKB-KW"/>
</dbReference>
<feature type="domain" description="Zinc finger PHD-type" evidence="6">
    <location>
        <begin position="605"/>
        <end position="651"/>
    </location>
</feature>
<keyword evidence="3" id="KW-0862">Zinc</keyword>
<organism evidence="7 8">
    <name type="scientific">Kalanchoe fedtschenkoi</name>
    <name type="common">Lavender scallops</name>
    <name type="synonym">South American air plant</name>
    <dbReference type="NCBI Taxonomy" id="63787"/>
    <lineage>
        <taxon>Eukaryota</taxon>
        <taxon>Viridiplantae</taxon>
        <taxon>Streptophyta</taxon>
        <taxon>Embryophyta</taxon>
        <taxon>Tracheophyta</taxon>
        <taxon>Spermatophyta</taxon>
        <taxon>Magnoliopsida</taxon>
        <taxon>eudicotyledons</taxon>
        <taxon>Gunneridae</taxon>
        <taxon>Pentapetalae</taxon>
        <taxon>Saxifragales</taxon>
        <taxon>Crassulaceae</taxon>
        <taxon>Kalanchoe</taxon>
    </lineage>
</organism>
<reference evidence="7" key="1">
    <citation type="submission" date="2021-01" db="UniProtKB">
        <authorList>
            <consortium name="EnsemblPlants"/>
        </authorList>
    </citation>
    <scope>IDENTIFICATION</scope>
</reference>
<protein>
    <recommendedName>
        <fullName evidence="6">Zinc finger PHD-type domain-containing protein</fullName>
    </recommendedName>
</protein>
<dbReference type="Gene3D" id="3.30.40.10">
    <property type="entry name" value="Zinc/RING finger domain, C3HC4 (zinc finger)"/>
    <property type="match status" value="1"/>
</dbReference>
<evidence type="ECO:0000259" key="6">
    <source>
        <dbReference type="SMART" id="SM00249"/>
    </source>
</evidence>
<dbReference type="InterPro" id="IPR019786">
    <property type="entry name" value="Zinc_finger_PHD-type_CS"/>
</dbReference>
<keyword evidence="5" id="KW-0804">Transcription</keyword>
<dbReference type="CDD" id="cd15556">
    <property type="entry name" value="PHD_MMD1_like"/>
    <property type="match status" value="1"/>
</dbReference>
<dbReference type="PROSITE" id="PS01359">
    <property type="entry name" value="ZF_PHD_1"/>
    <property type="match status" value="1"/>
</dbReference>
<dbReference type="Pfam" id="PF25565">
    <property type="entry name" value="Ubiquitin_At1g33420"/>
    <property type="match status" value="1"/>
</dbReference>
<dbReference type="InterPro" id="IPR011011">
    <property type="entry name" value="Znf_FYVE_PHD"/>
</dbReference>
<dbReference type="Pfam" id="PF25874">
    <property type="entry name" value="WHD_plant_repro"/>
    <property type="match status" value="1"/>
</dbReference>
<dbReference type="OMA" id="DSHKASM"/>
<evidence type="ECO:0000256" key="2">
    <source>
        <dbReference type="ARBA" id="ARBA00022771"/>
    </source>
</evidence>
<dbReference type="SUPFAM" id="SSF57903">
    <property type="entry name" value="FYVE/PHD zinc finger"/>
    <property type="match status" value="1"/>
</dbReference>
<dbReference type="SMART" id="SM00249">
    <property type="entry name" value="PHD"/>
    <property type="match status" value="1"/>
</dbReference>
<name>A0A7N0TE47_KALFE</name>
<evidence type="ECO:0000256" key="3">
    <source>
        <dbReference type="ARBA" id="ARBA00022833"/>
    </source>
</evidence>
<evidence type="ECO:0000313" key="7">
    <source>
        <dbReference type="EnsemblPlants" id="Kaladp0033s0256.1.v1.1"/>
    </source>
</evidence>
<dbReference type="InterPro" id="IPR059080">
    <property type="entry name" value="WHD_PTC1"/>
</dbReference>
<dbReference type="PANTHER" id="PTHR46201">
    <property type="entry name" value="PHD FINGER PROTEIN MALE MEIOCYTE DEATH 1-RELATED"/>
    <property type="match status" value="1"/>
</dbReference>
<dbReference type="InterPro" id="IPR057765">
    <property type="entry name" value="MS1-like_ubiquitin"/>
</dbReference>
<dbReference type="InterPro" id="IPR001965">
    <property type="entry name" value="Znf_PHD"/>
</dbReference>
<dbReference type="EnsemblPlants" id="Kaladp0033s0256.1.v1.1">
    <property type="protein sequence ID" value="Kaladp0033s0256.1.v1.1"/>
    <property type="gene ID" value="Kaladp0033s0256.v1.1"/>
</dbReference>
<keyword evidence="8" id="KW-1185">Reference proteome</keyword>
<keyword evidence="4" id="KW-0805">Transcription regulation</keyword>
<evidence type="ECO:0000256" key="4">
    <source>
        <dbReference type="ARBA" id="ARBA00023015"/>
    </source>
</evidence>
<evidence type="ECO:0000256" key="1">
    <source>
        <dbReference type="ARBA" id="ARBA00022723"/>
    </source>
</evidence>
<keyword evidence="2" id="KW-0863">Zinc-finger</keyword>
<dbReference type="PANTHER" id="PTHR46201:SF6">
    <property type="entry name" value="PHD FINGER PLANT-LIKE PROTEIN"/>
    <property type="match status" value="1"/>
</dbReference>
<dbReference type="Proteomes" id="UP000594263">
    <property type="component" value="Unplaced"/>
</dbReference>
<evidence type="ECO:0000313" key="8">
    <source>
        <dbReference type="Proteomes" id="UP000594263"/>
    </source>
</evidence>
<dbReference type="InterPro" id="IPR058054">
    <property type="entry name" value="Znf_MS1-like"/>
</dbReference>
<dbReference type="Gramene" id="Kaladp0033s0256.1.v1.1">
    <property type="protein sequence ID" value="Kaladp0033s0256.1.v1.1"/>
    <property type="gene ID" value="Kaladp0033s0256.v1.1"/>
</dbReference>
<accession>A0A7N0TE47</accession>
<dbReference type="InterPro" id="IPR013083">
    <property type="entry name" value="Znf_RING/FYVE/PHD"/>
</dbReference>
<evidence type="ECO:0000256" key="5">
    <source>
        <dbReference type="ARBA" id="ARBA00023163"/>
    </source>
</evidence>
<sequence>MVVSPRPFKRLKRRFTADLHNFATFLSDDDAFSAAQPFRTAVKTFISKYARPQSFSPPLFSALMTWQVAFRVGDGDEVVMEVVEEDVTRSASVHCDHCRVVGWSGHPVCSKRYHFIIKTSNSGNGDMEEEYQKPCMSCGNFLHLDDEGCQSCGGMVDPEEHEKWANKLLEDSNFLLHGMIHSNGYGHLLTLDGREGGSKSVSGSDMMSFWDRLCGALSVRKVSLMDVSNKYGMEYRLLHTISEGRTWYGNWGYEFGIGCYGTTKEAYCHAFETLSTTPLSEFFFQRKKTQSRLQAVIQFYQSLSGSRLATFRDLFSLLLRLIRETSAATNAKHSTTTSGWCCWTDEDVERVQRGMLKILTAARPTSSWVSHNALKGAMFRTACPELLNYCLKHLDGTVSQNGMAVKARFSPNSANVEYMLQGPGCGCGSSLNPNHPSREQLIQDLRYLYDSILMPKMKLCRSQAVADSITDSVTKVLDGKQFVKDYKPEKEAFRDPSSISVWCQVELLGEPQDNPSPPQELVILPSNATVADLKREATDAFQQVYAMFKRFLIIEMPDIGRVDDSMTIKLLIGPYGTIRFRGKCDKKYGLSRFRTEKGTEGWLVDCLCGAKDDDGEPMLACDTCGIWQHTRCTGLSRAEDIPEQFICQTCVNINHHERDEIYEDKHLWPYRSQITCQGNVSALGRCLPSDKCEKIETSAWVTQSRTTCQDEVPAARGPLHFSRDFR</sequence>
<dbReference type="AlphaFoldDB" id="A0A7N0TE47"/>
<proteinExistence type="predicted"/>
<dbReference type="Pfam" id="PF20826">
    <property type="entry name" value="PHD_5"/>
    <property type="match status" value="1"/>
</dbReference>